<sequence length="139" mass="15710">MAVDELWSTLCCTIVLILPHECFLSIHGWFKVLPKYLSPDLKDCSTLDVVLGSFVTSWMSHGCPLNFGKQPHLGRFIIVTCFNQFVDNCPHDGSLESQILGNGNVSRLIDVNDFVSHLLLNFFNFGHDVLLFETFWSTS</sequence>
<evidence type="ECO:0000313" key="1">
    <source>
        <dbReference type="EMBL" id="MEQ2241282.1"/>
    </source>
</evidence>
<gene>
    <name evidence="1" type="ORF">ILYODFUR_023800</name>
</gene>
<comment type="caution">
    <text evidence="1">The sequence shown here is derived from an EMBL/GenBank/DDBJ whole genome shotgun (WGS) entry which is preliminary data.</text>
</comment>
<name>A0ABV0UC13_9TELE</name>
<protein>
    <submittedName>
        <fullName evidence="1">Uncharacterized protein</fullName>
    </submittedName>
</protein>
<organism evidence="1 2">
    <name type="scientific">Ilyodon furcidens</name>
    <name type="common">goldbreast splitfin</name>
    <dbReference type="NCBI Taxonomy" id="33524"/>
    <lineage>
        <taxon>Eukaryota</taxon>
        <taxon>Metazoa</taxon>
        <taxon>Chordata</taxon>
        <taxon>Craniata</taxon>
        <taxon>Vertebrata</taxon>
        <taxon>Euteleostomi</taxon>
        <taxon>Actinopterygii</taxon>
        <taxon>Neopterygii</taxon>
        <taxon>Teleostei</taxon>
        <taxon>Neoteleostei</taxon>
        <taxon>Acanthomorphata</taxon>
        <taxon>Ovalentaria</taxon>
        <taxon>Atherinomorphae</taxon>
        <taxon>Cyprinodontiformes</taxon>
        <taxon>Goodeidae</taxon>
        <taxon>Ilyodon</taxon>
    </lineage>
</organism>
<keyword evidence="2" id="KW-1185">Reference proteome</keyword>
<dbReference type="Proteomes" id="UP001482620">
    <property type="component" value="Unassembled WGS sequence"/>
</dbReference>
<accession>A0ABV0UC13</accession>
<evidence type="ECO:0000313" key="2">
    <source>
        <dbReference type="Proteomes" id="UP001482620"/>
    </source>
</evidence>
<proteinExistence type="predicted"/>
<dbReference type="EMBL" id="JAHRIQ010060687">
    <property type="protein sequence ID" value="MEQ2241282.1"/>
    <property type="molecule type" value="Genomic_DNA"/>
</dbReference>
<reference evidence="1 2" key="1">
    <citation type="submission" date="2021-06" db="EMBL/GenBank/DDBJ databases">
        <authorList>
            <person name="Palmer J.M."/>
        </authorList>
    </citation>
    <scope>NUCLEOTIDE SEQUENCE [LARGE SCALE GENOMIC DNA]</scope>
    <source>
        <strain evidence="2">if_2019</strain>
        <tissue evidence="1">Muscle</tissue>
    </source>
</reference>